<comment type="caution">
    <text evidence="1">The sequence shown here is derived from an EMBL/GenBank/DDBJ whole genome shotgun (WGS) entry which is preliminary data.</text>
</comment>
<protein>
    <recommendedName>
        <fullName evidence="3">Dihydrofolate reductase</fullName>
    </recommendedName>
</protein>
<sequence length="279" mass="31193">MKEPAANKFTHSHVVLEDGTVAFKCSADQDIWPWLALHPFDPIVVQTVNYWASVETSTARGTWDPTKWSALTQSDWTCGKSGANHPTHGVADLIKEGENLRFQLTFFDKYGSLVYRMSGIGVVFQNRDFESWRDKAKQQITAPVMAEDFQYAPANLVGVGSQNESFLSPLIDHHNPSAQALITKENGFPPEHPFLSGSGDHVNSTHLADVARQFLNLVLDGRPRLIIGGEMIFKRYVELGLPFHIALTQEDRSQNTISMAVQQSDHLCATITLKYSHEQ</sequence>
<gene>
    <name evidence="1" type="ORF">GCM10009096_20380</name>
</gene>
<evidence type="ECO:0000313" key="2">
    <source>
        <dbReference type="Proteomes" id="UP001500713"/>
    </source>
</evidence>
<reference evidence="1 2" key="1">
    <citation type="journal article" date="2019" name="Int. J. Syst. Evol. Microbiol.">
        <title>The Global Catalogue of Microorganisms (GCM) 10K type strain sequencing project: providing services to taxonomists for standard genome sequencing and annotation.</title>
        <authorList>
            <consortium name="The Broad Institute Genomics Platform"/>
            <consortium name="The Broad Institute Genome Sequencing Center for Infectious Disease"/>
            <person name="Wu L."/>
            <person name="Ma J."/>
        </authorList>
    </citation>
    <scope>NUCLEOTIDE SEQUENCE [LARGE SCALE GENOMIC DNA]</scope>
    <source>
        <strain evidence="1 2">JCM 14162</strain>
    </source>
</reference>
<evidence type="ECO:0000313" key="1">
    <source>
        <dbReference type="EMBL" id="GAA0478399.1"/>
    </source>
</evidence>
<proteinExistence type="predicted"/>
<dbReference type="Proteomes" id="UP001500713">
    <property type="component" value="Unassembled WGS sequence"/>
</dbReference>
<dbReference type="RefSeq" id="WP_229954640.1">
    <property type="nucleotide sequence ID" value="NZ_BAAAEM010000002.1"/>
</dbReference>
<keyword evidence="2" id="KW-1185">Reference proteome</keyword>
<evidence type="ECO:0008006" key="3">
    <source>
        <dbReference type="Google" id="ProtNLM"/>
    </source>
</evidence>
<dbReference type="EMBL" id="BAAAEM010000002">
    <property type="protein sequence ID" value="GAA0478399.1"/>
    <property type="molecule type" value="Genomic_DNA"/>
</dbReference>
<name>A0ABN1AJY3_9SPHN</name>
<organism evidence="1 2">
    <name type="scientific">Parasphingorhabdus litoris</name>
    <dbReference type="NCBI Taxonomy" id="394733"/>
    <lineage>
        <taxon>Bacteria</taxon>
        <taxon>Pseudomonadati</taxon>
        <taxon>Pseudomonadota</taxon>
        <taxon>Alphaproteobacteria</taxon>
        <taxon>Sphingomonadales</taxon>
        <taxon>Sphingomonadaceae</taxon>
        <taxon>Parasphingorhabdus</taxon>
    </lineage>
</organism>
<accession>A0ABN1AJY3</accession>